<evidence type="ECO:0000313" key="2">
    <source>
        <dbReference type="Proteomes" id="UP000076722"/>
    </source>
</evidence>
<sequence length="163" mass="18619">MIGSLDRRRKVDREDFPIVGVWEISWVSKRQSSDFLCAFVYRFPCECLAFFFGREPLMVSKSVEEKDHLLVMQTINGNCALNQKQNIFQMPCRLLNGKSLGGTALKIPEFQRQCGEFFDARATVTLSETIQVQLTLDPDLNLFYGAGVVTYRIPTSKHNDLES</sequence>
<protein>
    <submittedName>
        <fullName evidence="1">Uncharacterized protein</fullName>
    </submittedName>
</protein>
<proteinExistence type="predicted"/>
<gene>
    <name evidence="1" type="ORF">SISNIDRAFT_290902</name>
</gene>
<accession>A0A164YIW3</accession>
<evidence type="ECO:0000313" key="1">
    <source>
        <dbReference type="EMBL" id="KZS96962.1"/>
    </source>
</evidence>
<dbReference type="AlphaFoldDB" id="A0A164YIW3"/>
<name>A0A164YIW3_9AGAM</name>
<organism evidence="1 2">
    <name type="scientific">Sistotremastrum niveocremeum HHB9708</name>
    <dbReference type="NCBI Taxonomy" id="1314777"/>
    <lineage>
        <taxon>Eukaryota</taxon>
        <taxon>Fungi</taxon>
        <taxon>Dikarya</taxon>
        <taxon>Basidiomycota</taxon>
        <taxon>Agaricomycotina</taxon>
        <taxon>Agaricomycetes</taxon>
        <taxon>Sistotremastrales</taxon>
        <taxon>Sistotremastraceae</taxon>
        <taxon>Sertulicium</taxon>
        <taxon>Sertulicium niveocremeum</taxon>
    </lineage>
</organism>
<dbReference type="Proteomes" id="UP000076722">
    <property type="component" value="Unassembled WGS sequence"/>
</dbReference>
<dbReference type="EMBL" id="KV419398">
    <property type="protein sequence ID" value="KZS96962.1"/>
    <property type="molecule type" value="Genomic_DNA"/>
</dbReference>
<keyword evidence="2" id="KW-1185">Reference proteome</keyword>
<reference evidence="1 2" key="1">
    <citation type="journal article" date="2016" name="Mol. Biol. Evol.">
        <title>Comparative Genomics of Early-Diverging Mushroom-Forming Fungi Provides Insights into the Origins of Lignocellulose Decay Capabilities.</title>
        <authorList>
            <person name="Nagy L.G."/>
            <person name="Riley R."/>
            <person name="Tritt A."/>
            <person name="Adam C."/>
            <person name="Daum C."/>
            <person name="Floudas D."/>
            <person name="Sun H."/>
            <person name="Yadav J.S."/>
            <person name="Pangilinan J."/>
            <person name="Larsson K.H."/>
            <person name="Matsuura K."/>
            <person name="Barry K."/>
            <person name="Labutti K."/>
            <person name="Kuo R."/>
            <person name="Ohm R.A."/>
            <person name="Bhattacharya S.S."/>
            <person name="Shirouzu T."/>
            <person name="Yoshinaga Y."/>
            <person name="Martin F.M."/>
            <person name="Grigoriev I.V."/>
            <person name="Hibbett D.S."/>
        </authorList>
    </citation>
    <scope>NUCLEOTIDE SEQUENCE [LARGE SCALE GENOMIC DNA]</scope>
    <source>
        <strain evidence="1 2">HHB9708</strain>
    </source>
</reference>